<dbReference type="OrthoDB" id="6679728at2"/>
<dbReference type="SUPFAM" id="SSF56935">
    <property type="entry name" value="Porins"/>
    <property type="match status" value="1"/>
</dbReference>
<dbReference type="KEGG" id="red:roselon_02902"/>
<name>W8SRM5_9RHOB</name>
<accession>W8SRM5</accession>
<evidence type="ECO:0000313" key="2">
    <source>
        <dbReference type="Proteomes" id="UP000019593"/>
    </source>
</evidence>
<dbReference type="Proteomes" id="UP000019593">
    <property type="component" value="Chromosome"/>
</dbReference>
<dbReference type="AlphaFoldDB" id="W8SRM5"/>
<dbReference type="HOGENOM" id="CLU_039022_0_0_5"/>
<reference evidence="1 2" key="1">
    <citation type="submission" date="2013-03" db="EMBL/GenBank/DDBJ databases">
        <authorList>
            <person name="Fiebig A."/>
            <person name="Goeker M."/>
            <person name="Klenk H.-P.P."/>
        </authorList>
    </citation>
    <scope>NUCLEOTIDE SEQUENCE [LARGE SCALE GENOMIC DNA]</scope>
    <source>
        <strain evidence="2">DSM 19469</strain>
    </source>
</reference>
<dbReference type="Gene3D" id="2.40.160.60">
    <property type="entry name" value="Outer membrane protein transport protein (OMPP1/FadL/TodX)"/>
    <property type="match status" value="1"/>
</dbReference>
<keyword evidence="2" id="KW-1185">Reference proteome</keyword>
<sequence length="350" mass="37672">MISIRSATLWAACLLPAPLWAGGIERGIPSMAFLFEEGTYLELTFTYAEPEISGVDRLGFAGGAATGNTVPPLFDAAFRYRQDLTERLSFGLVYDHPLGADFDYPLGTGYYLQGSSAGMTSQALSALFRYEFADGVSVYGGLRVVEADGEADIFFPVPYSVRADGSTELGYLLGVAYERPDYGLRVALTYQSATEHSFDTVENGVPTGRFSATVPQAITLEAQTGIAPDTLLIGGVRWVEWSEFAVATTVPLVAYEEDIFTYALGGVRRLSEAWAATALWTHEPADGNTGGALDPTDGRDDLTLALTWTGEDVRLTGALTHSWIGDAEVDLGRFSDNTSLSGSLQLGIWF</sequence>
<organism evidence="1 2">
    <name type="scientific">Roseicyclus elongatus DSM 19469</name>
    <dbReference type="NCBI Taxonomy" id="1294273"/>
    <lineage>
        <taxon>Bacteria</taxon>
        <taxon>Pseudomonadati</taxon>
        <taxon>Pseudomonadota</taxon>
        <taxon>Alphaproteobacteria</taxon>
        <taxon>Rhodobacterales</taxon>
        <taxon>Roseobacteraceae</taxon>
        <taxon>Roseicyclus</taxon>
    </lineage>
</organism>
<dbReference type="eggNOG" id="COG2067">
    <property type="taxonomic scope" value="Bacteria"/>
</dbReference>
<protein>
    <submittedName>
        <fullName evidence="1">Putative outer membrane protein</fullName>
    </submittedName>
</protein>
<dbReference type="RefSeq" id="WP_025312879.1">
    <property type="nucleotide sequence ID" value="NZ_CP004372.1"/>
</dbReference>
<dbReference type="EMBL" id="CP004372">
    <property type="protein sequence ID" value="AHM05190.1"/>
    <property type="molecule type" value="Genomic_DNA"/>
</dbReference>
<gene>
    <name evidence="1" type="ORF">roselon_02902</name>
</gene>
<proteinExistence type="predicted"/>
<evidence type="ECO:0000313" key="1">
    <source>
        <dbReference type="EMBL" id="AHM05190.1"/>
    </source>
</evidence>
<dbReference type="STRING" id="1294273.roselon_02902"/>